<dbReference type="EMBL" id="JAMWBK010000009">
    <property type="protein sequence ID" value="KAJ8902542.1"/>
    <property type="molecule type" value="Genomic_DNA"/>
</dbReference>
<organism evidence="2 3">
    <name type="scientific">Rhodosorus marinus</name>
    <dbReference type="NCBI Taxonomy" id="101924"/>
    <lineage>
        <taxon>Eukaryota</taxon>
        <taxon>Rhodophyta</taxon>
        <taxon>Stylonematophyceae</taxon>
        <taxon>Stylonematales</taxon>
        <taxon>Stylonemataceae</taxon>
        <taxon>Rhodosorus</taxon>
    </lineage>
</organism>
<accession>A0AAV8UN33</accession>
<sequence length="100" mass="10619">MVLVALAVVAGFSLLEGLIIAAIQFPGTKSPYWKVVLAIPLLYLAYGAAVGFLLSAVPALLVEIIYTQLDVELVEVTSRIWGGIFGAMVIILNLGLFSIV</sequence>
<keyword evidence="1" id="KW-0472">Membrane</keyword>
<evidence type="ECO:0000256" key="1">
    <source>
        <dbReference type="SAM" id="Phobius"/>
    </source>
</evidence>
<reference evidence="2 3" key="1">
    <citation type="journal article" date="2023" name="Nat. Commun.">
        <title>Origin of minicircular mitochondrial genomes in red algae.</title>
        <authorList>
            <person name="Lee Y."/>
            <person name="Cho C.H."/>
            <person name="Lee Y.M."/>
            <person name="Park S.I."/>
            <person name="Yang J.H."/>
            <person name="West J.A."/>
            <person name="Bhattacharya D."/>
            <person name="Yoon H.S."/>
        </authorList>
    </citation>
    <scope>NUCLEOTIDE SEQUENCE [LARGE SCALE GENOMIC DNA]</scope>
    <source>
        <strain evidence="2 3">CCMP1338</strain>
        <tissue evidence="2">Whole cell</tissue>
    </source>
</reference>
<proteinExistence type="predicted"/>
<keyword evidence="1" id="KW-0812">Transmembrane</keyword>
<evidence type="ECO:0000313" key="2">
    <source>
        <dbReference type="EMBL" id="KAJ8902542.1"/>
    </source>
</evidence>
<feature type="transmembrane region" description="Helical" evidence="1">
    <location>
        <begin position="37"/>
        <end position="66"/>
    </location>
</feature>
<keyword evidence="3" id="KW-1185">Reference proteome</keyword>
<name>A0AAV8UN33_9RHOD</name>
<keyword evidence="1" id="KW-1133">Transmembrane helix</keyword>
<comment type="caution">
    <text evidence="2">The sequence shown here is derived from an EMBL/GenBank/DDBJ whole genome shotgun (WGS) entry which is preliminary data.</text>
</comment>
<protein>
    <submittedName>
        <fullName evidence="2">Uncharacterized protein</fullName>
    </submittedName>
</protein>
<gene>
    <name evidence="2" type="ORF">NDN08_006945</name>
</gene>
<feature type="transmembrane region" description="Helical" evidence="1">
    <location>
        <begin position="78"/>
        <end position="99"/>
    </location>
</feature>
<evidence type="ECO:0000313" key="3">
    <source>
        <dbReference type="Proteomes" id="UP001157974"/>
    </source>
</evidence>
<dbReference type="Proteomes" id="UP001157974">
    <property type="component" value="Unassembled WGS sequence"/>
</dbReference>
<dbReference type="AlphaFoldDB" id="A0AAV8UN33"/>